<dbReference type="InterPro" id="IPR016032">
    <property type="entry name" value="Sig_transdc_resp-reg_C-effctor"/>
</dbReference>
<dbReference type="GO" id="GO:0003677">
    <property type="term" value="F:DNA binding"/>
    <property type="evidence" value="ECO:0007669"/>
    <property type="project" value="InterPro"/>
</dbReference>
<evidence type="ECO:0000256" key="2">
    <source>
        <dbReference type="ARBA" id="ARBA00022840"/>
    </source>
</evidence>
<evidence type="ECO:0000313" key="4">
    <source>
        <dbReference type="EMBL" id="TWD82528.1"/>
    </source>
</evidence>
<dbReference type="PANTHER" id="PTHR16305:SF35">
    <property type="entry name" value="TRANSCRIPTIONAL ACTIVATOR DOMAIN"/>
    <property type="match status" value="1"/>
</dbReference>
<dbReference type="SUPFAM" id="SSF48452">
    <property type="entry name" value="TPR-like"/>
    <property type="match status" value="1"/>
</dbReference>
<dbReference type="InterPro" id="IPR036388">
    <property type="entry name" value="WH-like_DNA-bd_sf"/>
</dbReference>
<dbReference type="InterPro" id="IPR041664">
    <property type="entry name" value="AAA_16"/>
</dbReference>
<dbReference type="Gene3D" id="1.10.10.10">
    <property type="entry name" value="Winged helix-like DNA-binding domain superfamily/Winged helix DNA-binding domain"/>
    <property type="match status" value="1"/>
</dbReference>
<dbReference type="PANTHER" id="PTHR16305">
    <property type="entry name" value="TESTICULAR SOLUBLE ADENYLYL CYCLASE"/>
    <property type="match status" value="1"/>
</dbReference>
<reference evidence="4 5" key="1">
    <citation type="submission" date="2019-06" db="EMBL/GenBank/DDBJ databases">
        <title>Sequencing the genomes of 1000 actinobacteria strains.</title>
        <authorList>
            <person name="Klenk H.-P."/>
        </authorList>
    </citation>
    <scope>NUCLEOTIDE SEQUENCE [LARGE SCALE GENOMIC DNA]</scope>
    <source>
        <strain evidence="4 5">DSM 24683</strain>
    </source>
</reference>
<dbReference type="InterPro" id="IPR000792">
    <property type="entry name" value="Tscrpt_reg_LuxR_C"/>
</dbReference>
<organism evidence="4 5">
    <name type="scientific">Kribbella amoyensis</name>
    <dbReference type="NCBI Taxonomy" id="996641"/>
    <lineage>
        <taxon>Bacteria</taxon>
        <taxon>Bacillati</taxon>
        <taxon>Actinomycetota</taxon>
        <taxon>Actinomycetes</taxon>
        <taxon>Propionibacteriales</taxon>
        <taxon>Kribbellaceae</taxon>
        <taxon>Kribbella</taxon>
    </lineage>
</organism>
<accession>A0A561BUK4</accession>
<dbReference type="SUPFAM" id="SSF52540">
    <property type="entry name" value="P-loop containing nucleoside triphosphate hydrolases"/>
    <property type="match status" value="1"/>
</dbReference>
<dbReference type="PROSITE" id="PS50043">
    <property type="entry name" value="HTH_LUXR_2"/>
    <property type="match status" value="1"/>
</dbReference>
<dbReference type="InterPro" id="IPR027417">
    <property type="entry name" value="P-loop_NTPase"/>
</dbReference>
<dbReference type="Pfam" id="PF00196">
    <property type="entry name" value="GerE"/>
    <property type="match status" value="1"/>
</dbReference>
<dbReference type="SUPFAM" id="SSF46894">
    <property type="entry name" value="C-terminal effector domain of the bipartite response regulators"/>
    <property type="match status" value="1"/>
</dbReference>
<dbReference type="Proteomes" id="UP000318380">
    <property type="component" value="Unassembled WGS sequence"/>
</dbReference>
<dbReference type="GO" id="GO:0005524">
    <property type="term" value="F:ATP binding"/>
    <property type="evidence" value="ECO:0007669"/>
    <property type="project" value="UniProtKB-KW"/>
</dbReference>
<sequence length="964" mass="103557">MRRTTTSSQLIGRGAELAAIRAGYDRARDEQNVTVLISGEAGIGKSRLVEAVVGELPGDPLVLVGGCLELATAGVPYAAFTTMLRRLIRQLGREPGEAVLGRGLTEWLAGPSGDAADASPEFLELESATERSRLLREFVALVARLTEERPTVLVVEDLHWSDDASRDLFVHLARSLLGPGLLLIGTIRTGELGLEHPVRQLLGELRRRSEVVALDLEPLNRAEVVEQLAAVTGRPVDPWFAAVVHRRSGGNPLFVESLSGATDLGTTTLRGLLLGRIARLAVEPRQLLATIAVGGAHVTDSLLPLVSDLSGEALSTALRTLVEYRQIVVAEDGYQLRHDLIREAVYTDLLPAERRQLHRRYAEALTELPAVALPDRLAELALHWAAAGVPKEALTAAWEASRQLHRRTAYGEELRHLETVLDHWSSVPGAAALIGAERVDVLERAVAAAVAGGPPGRGLAHAEEALASLDAVAQPERRATVLCLQARLLNRTDAGGHEAIREALGLFGPGRNDDVRRLVLISAIQVGATTEAFGEFGAYCDELADLAGRAGDSLGLAWSHAGRIRLAMIAAEVERAEDDYLAGIRHARAAGDEQTELTIHQWWSGALMSDDQIEAALPIAQLAYAQAERTGLRRSRGPLLALVVAVCQFQVGRWTEAADLLDELLTDEIPPLFDAAVRGLRAWIAVGRGELALAQDLLEVSGKVGTRSRSAARYLVFAELARLELQLALGDPEAADQCVERLLEVRDHWVPADVYQVVLDGLRVQTARQAAAPRNQAIGAQIRARRTTLLALVDRLGEPSAGHRPYLLTIRAEAGPATVADWDAAAEAWRNNGIRYHLARVLVSGAKSALTNSNRAGAVARLNQARTIAEELGVGPLLTIIDELAGRAGLGAGEEPEPPGAHGLTAREREVLRVLARGLTNRQIAAELYLSPNTVGAHVSRIFAKLMVNSRAEATALAHRDGLA</sequence>
<dbReference type="GO" id="GO:0005737">
    <property type="term" value="C:cytoplasm"/>
    <property type="evidence" value="ECO:0007669"/>
    <property type="project" value="TreeGrafter"/>
</dbReference>
<keyword evidence="5" id="KW-1185">Reference proteome</keyword>
<keyword evidence="2" id="KW-0067">ATP-binding</keyword>
<evidence type="ECO:0000256" key="1">
    <source>
        <dbReference type="ARBA" id="ARBA00022741"/>
    </source>
</evidence>
<dbReference type="SMART" id="SM00421">
    <property type="entry name" value="HTH_LUXR"/>
    <property type="match status" value="1"/>
</dbReference>
<dbReference type="PROSITE" id="PS00622">
    <property type="entry name" value="HTH_LUXR_1"/>
    <property type="match status" value="1"/>
</dbReference>
<keyword evidence="1" id="KW-0547">Nucleotide-binding</keyword>
<dbReference type="CDD" id="cd06170">
    <property type="entry name" value="LuxR_C_like"/>
    <property type="match status" value="1"/>
</dbReference>
<evidence type="ECO:0000259" key="3">
    <source>
        <dbReference type="PROSITE" id="PS50043"/>
    </source>
</evidence>
<comment type="caution">
    <text evidence="4">The sequence shown here is derived from an EMBL/GenBank/DDBJ whole genome shotgun (WGS) entry which is preliminary data.</text>
</comment>
<gene>
    <name evidence="4" type="ORF">FB561_3661</name>
</gene>
<dbReference type="PRINTS" id="PR00038">
    <property type="entry name" value="HTHLUXR"/>
</dbReference>
<dbReference type="EMBL" id="VIVK01000001">
    <property type="protein sequence ID" value="TWD82528.1"/>
    <property type="molecule type" value="Genomic_DNA"/>
</dbReference>
<dbReference type="AlphaFoldDB" id="A0A561BUK4"/>
<dbReference type="GO" id="GO:0004016">
    <property type="term" value="F:adenylate cyclase activity"/>
    <property type="evidence" value="ECO:0007669"/>
    <property type="project" value="TreeGrafter"/>
</dbReference>
<dbReference type="Pfam" id="PF13191">
    <property type="entry name" value="AAA_16"/>
    <property type="match status" value="1"/>
</dbReference>
<dbReference type="RefSeq" id="WP_170284696.1">
    <property type="nucleotide sequence ID" value="NZ_VIVK01000001.1"/>
</dbReference>
<proteinExistence type="predicted"/>
<feature type="domain" description="HTH luxR-type" evidence="3">
    <location>
        <begin position="897"/>
        <end position="962"/>
    </location>
</feature>
<evidence type="ECO:0000313" key="5">
    <source>
        <dbReference type="Proteomes" id="UP000318380"/>
    </source>
</evidence>
<protein>
    <submittedName>
        <fullName evidence="4">Regulatory LuxR family protein</fullName>
    </submittedName>
</protein>
<dbReference type="GO" id="GO:0006355">
    <property type="term" value="P:regulation of DNA-templated transcription"/>
    <property type="evidence" value="ECO:0007669"/>
    <property type="project" value="InterPro"/>
</dbReference>
<dbReference type="InterPro" id="IPR011990">
    <property type="entry name" value="TPR-like_helical_dom_sf"/>
</dbReference>
<name>A0A561BUK4_9ACTN</name>